<keyword evidence="2" id="KW-0175">Coiled coil</keyword>
<dbReference type="SUPFAM" id="SSF111369">
    <property type="entry name" value="HlyD-like secretion proteins"/>
    <property type="match status" value="2"/>
</dbReference>
<comment type="caution">
    <text evidence="7">The sequence shown here is derived from an EMBL/GenBank/DDBJ whole genome shotgun (WGS) entry which is preliminary data.</text>
</comment>
<feature type="region of interest" description="Disordered" evidence="3">
    <location>
        <begin position="1"/>
        <end position="29"/>
    </location>
</feature>
<reference evidence="7 8" key="1">
    <citation type="submission" date="2019-12" db="EMBL/GenBank/DDBJ databases">
        <title>Genomic-based taxomic classification of the family Erythrobacteraceae.</title>
        <authorList>
            <person name="Xu L."/>
        </authorList>
    </citation>
    <scope>NUCLEOTIDE SEQUENCE [LARGE SCALE GENOMIC DNA]</scope>
    <source>
        <strain evidence="7 8">MCCC 1A09965</strain>
    </source>
</reference>
<organism evidence="7 8">
    <name type="scientific">Qipengyuania oceanensis</name>
    <dbReference type="NCBI Taxonomy" id="1463597"/>
    <lineage>
        <taxon>Bacteria</taxon>
        <taxon>Pseudomonadati</taxon>
        <taxon>Pseudomonadota</taxon>
        <taxon>Alphaproteobacteria</taxon>
        <taxon>Sphingomonadales</taxon>
        <taxon>Erythrobacteraceae</taxon>
        <taxon>Qipengyuania</taxon>
    </lineage>
</organism>
<name>A0A844YE49_9SPHN</name>
<gene>
    <name evidence="7" type="ORF">GRI48_02695</name>
</gene>
<sequence>MAEADPGTIERDTVSVPADDAAGPVTEKEPASRVWRRRALMFAIPLILIAAAAFYWAGLQGKAVTDNAYVQMDKVSISAEVGGKIIEVAVADGDTVQQGDLLFRIDPTPYQLQVAQANAAIATAQANVTALANSSDLSGADISAAQEDIAFAQANFARKDALYERGFLTKTEHDAARHAVAQAREQLRQAQARQQAAQAKLATGSAVPGENPQVAAGKAQREVAQLSLSRTEVRAPAAGRIAEADRLQIGQQLVQGLPVVTIVRESTPYVEANFKETDLADMRVGQRAKIHLDAYPDLELEGRVETIGAGTGSEFSVLPAQNATGNWVKVTQRVPVRIRLLGKSPRQLIAGQSSEVTVYTDEGK</sequence>
<evidence type="ECO:0000313" key="8">
    <source>
        <dbReference type="Proteomes" id="UP000445582"/>
    </source>
</evidence>
<keyword evidence="4" id="KW-0812">Transmembrane</keyword>
<dbReference type="Gene3D" id="2.40.50.100">
    <property type="match status" value="1"/>
</dbReference>
<feature type="coiled-coil region" evidence="2">
    <location>
        <begin position="173"/>
        <end position="200"/>
    </location>
</feature>
<dbReference type="InterPro" id="IPR058625">
    <property type="entry name" value="MdtA-like_BSH"/>
</dbReference>
<dbReference type="EMBL" id="WTYN01000001">
    <property type="protein sequence ID" value="MXO61913.1"/>
    <property type="molecule type" value="Genomic_DNA"/>
</dbReference>
<evidence type="ECO:0000256" key="1">
    <source>
        <dbReference type="ARBA" id="ARBA00004196"/>
    </source>
</evidence>
<evidence type="ECO:0000256" key="4">
    <source>
        <dbReference type="SAM" id="Phobius"/>
    </source>
</evidence>
<feature type="domain" description="p-hydroxybenzoic acid efflux pump subunit AaeA-like beta-barrel" evidence="6">
    <location>
        <begin position="269"/>
        <end position="358"/>
    </location>
</feature>
<evidence type="ECO:0000256" key="3">
    <source>
        <dbReference type="SAM" id="MobiDB-lite"/>
    </source>
</evidence>
<evidence type="ECO:0000259" key="6">
    <source>
        <dbReference type="Pfam" id="PF25963"/>
    </source>
</evidence>
<dbReference type="AlphaFoldDB" id="A0A844YE49"/>
<dbReference type="OrthoDB" id="9811754at2"/>
<protein>
    <submittedName>
        <fullName evidence="7">HlyD family efflux transporter periplasmic adaptor subunit</fullName>
    </submittedName>
</protein>
<dbReference type="PANTHER" id="PTHR30386">
    <property type="entry name" value="MEMBRANE FUSION SUBUNIT OF EMRAB-TOLC MULTIDRUG EFFLUX PUMP"/>
    <property type="match status" value="1"/>
</dbReference>
<accession>A0A844YE49</accession>
<keyword evidence="8" id="KW-1185">Reference proteome</keyword>
<dbReference type="InterPro" id="IPR058634">
    <property type="entry name" value="AaeA-lik-b-barrel"/>
</dbReference>
<evidence type="ECO:0000259" key="5">
    <source>
        <dbReference type="Pfam" id="PF25917"/>
    </source>
</evidence>
<keyword evidence="4" id="KW-0472">Membrane</keyword>
<evidence type="ECO:0000256" key="2">
    <source>
        <dbReference type="SAM" id="Coils"/>
    </source>
</evidence>
<dbReference type="Pfam" id="PF25917">
    <property type="entry name" value="BSH_RND"/>
    <property type="match status" value="1"/>
</dbReference>
<dbReference type="Proteomes" id="UP000445582">
    <property type="component" value="Unassembled WGS sequence"/>
</dbReference>
<dbReference type="Gene3D" id="1.10.287.470">
    <property type="entry name" value="Helix hairpin bin"/>
    <property type="match status" value="1"/>
</dbReference>
<dbReference type="RefSeq" id="WP_160671050.1">
    <property type="nucleotide sequence ID" value="NZ_WTYN01000001.1"/>
</dbReference>
<dbReference type="GO" id="GO:0055085">
    <property type="term" value="P:transmembrane transport"/>
    <property type="evidence" value="ECO:0007669"/>
    <property type="project" value="InterPro"/>
</dbReference>
<dbReference type="PANTHER" id="PTHR30386:SF19">
    <property type="entry name" value="MULTIDRUG EXPORT PROTEIN EMRA-RELATED"/>
    <property type="match status" value="1"/>
</dbReference>
<feature type="domain" description="Multidrug resistance protein MdtA-like barrel-sandwich hybrid" evidence="5">
    <location>
        <begin position="74"/>
        <end position="256"/>
    </location>
</feature>
<keyword evidence="4" id="KW-1133">Transmembrane helix</keyword>
<dbReference type="Pfam" id="PF25963">
    <property type="entry name" value="Beta-barrel_AAEA"/>
    <property type="match status" value="1"/>
</dbReference>
<dbReference type="GO" id="GO:0030313">
    <property type="term" value="C:cell envelope"/>
    <property type="evidence" value="ECO:0007669"/>
    <property type="project" value="UniProtKB-SubCell"/>
</dbReference>
<dbReference type="InterPro" id="IPR050739">
    <property type="entry name" value="MFP"/>
</dbReference>
<evidence type="ECO:0000313" key="7">
    <source>
        <dbReference type="EMBL" id="MXO61913.1"/>
    </source>
</evidence>
<feature type="transmembrane region" description="Helical" evidence="4">
    <location>
        <begin position="39"/>
        <end position="57"/>
    </location>
</feature>
<comment type="subcellular location">
    <subcellularLocation>
        <location evidence="1">Cell envelope</location>
    </subcellularLocation>
</comment>
<proteinExistence type="predicted"/>
<dbReference type="Gene3D" id="2.40.30.170">
    <property type="match status" value="1"/>
</dbReference>